<dbReference type="Pfam" id="PF08401">
    <property type="entry name" value="ArdcN"/>
    <property type="match status" value="1"/>
</dbReference>
<dbReference type="InterPro" id="IPR027417">
    <property type="entry name" value="P-loop_NTPase"/>
</dbReference>
<dbReference type="GO" id="GO:0003697">
    <property type="term" value="F:single-stranded DNA binding"/>
    <property type="evidence" value="ECO:0007669"/>
    <property type="project" value="InterPro"/>
</dbReference>
<name>A0A177MLN0_METMH</name>
<dbReference type="InterPro" id="IPR034154">
    <property type="entry name" value="TOPRIM_DnaG/twinkle"/>
</dbReference>
<organism evidence="4 5">
    <name type="scientific">Methylomonas methanica</name>
    <dbReference type="NCBI Taxonomy" id="421"/>
    <lineage>
        <taxon>Bacteria</taxon>
        <taxon>Pseudomonadati</taxon>
        <taxon>Pseudomonadota</taxon>
        <taxon>Gammaproteobacteria</taxon>
        <taxon>Methylococcales</taxon>
        <taxon>Methylococcaceae</taxon>
        <taxon>Methylomonas</taxon>
    </lineage>
</organism>
<comment type="caution">
    <text evidence="4">The sequence shown here is derived from an EMBL/GenBank/DDBJ whole genome shotgun (WGS) entry which is preliminary data.</text>
</comment>
<dbReference type="Pfam" id="PF13872">
    <property type="entry name" value="AAA_34"/>
    <property type="match status" value="1"/>
</dbReference>
<dbReference type="OrthoDB" id="9792687at2"/>
<dbReference type="SUPFAM" id="SSF52540">
    <property type="entry name" value="P-loop containing nucleoside triphosphate hydrolases"/>
    <property type="match status" value="1"/>
</dbReference>
<feature type="region of interest" description="Disordered" evidence="2">
    <location>
        <begin position="2737"/>
        <end position="2756"/>
    </location>
</feature>
<evidence type="ECO:0000313" key="5">
    <source>
        <dbReference type="Proteomes" id="UP000078090"/>
    </source>
</evidence>
<evidence type="ECO:0000256" key="1">
    <source>
        <dbReference type="ARBA" id="ARBA00006992"/>
    </source>
</evidence>
<dbReference type="InterPro" id="IPR029063">
    <property type="entry name" value="SAM-dependent_MTases_sf"/>
</dbReference>
<dbReference type="Pfam" id="PF18818">
    <property type="entry name" value="MPTase-PolyVal"/>
    <property type="match status" value="1"/>
</dbReference>
<gene>
    <name evidence="4" type="ORF">A1332_10675</name>
</gene>
<feature type="compositionally biased region" description="Gly residues" evidence="2">
    <location>
        <begin position="446"/>
        <end position="456"/>
    </location>
</feature>
<dbReference type="RefSeq" id="WP_064007888.1">
    <property type="nucleotide sequence ID" value="NZ_LUUG01000055.1"/>
</dbReference>
<dbReference type="GO" id="GO:0006355">
    <property type="term" value="P:regulation of DNA-templated transcription"/>
    <property type="evidence" value="ECO:0007669"/>
    <property type="project" value="InterPro"/>
</dbReference>
<feature type="domain" description="Toprim" evidence="3">
    <location>
        <begin position="3157"/>
        <end position="3245"/>
    </location>
</feature>
<dbReference type="InterPro" id="IPR006171">
    <property type="entry name" value="TOPRIM_dom"/>
</dbReference>
<dbReference type="InterPro" id="IPR043764">
    <property type="entry name" value="DUF5710"/>
</dbReference>
<dbReference type="PANTHER" id="PTHR12706">
    <property type="entry name" value="STRAWBERRY NOTCH-RELATED"/>
    <property type="match status" value="1"/>
</dbReference>
<dbReference type="SUPFAM" id="SSF53335">
    <property type="entry name" value="S-adenosyl-L-methionine-dependent methyltransferases"/>
    <property type="match status" value="1"/>
</dbReference>
<feature type="compositionally biased region" description="Polar residues" evidence="2">
    <location>
        <begin position="363"/>
        <end position="387"/>
    </location>
</feature>
<dbReference type="InterPro" id="IPR039187">
    <property type="entry name" value="SNO_AAA"/>
</dbReference>
<accession>A0A177MLN0</accession>
<dbReference type="Proteomes" id="UP000078090">
    <property type="component" value="Unassembled WGS sequence"/>
</dbReference>
<dbReference type="EMBL" id="LUUG01000055">
    <property type="protein sequence ID" value="OAI06717.1"/>
    <property type="molecule type" value="Genomic_DNA"/>
</dbReference>
<feature type="region of interest" description="Disordered" evidence="2">
    <location>
        <begin position="361"/>
        <end position="464"/>
    </location>
</feature>
<dbReference type="PANTHER" id="PTHR12706:SF30">
    <property type="entry name" value="PROTEIN STRAWBERRY NOTCH-RELATED"/>
    <property type="match status" value="1"/>
</dbReference>
<proteinExistence type="inferred from homology"/>
<evidence type="ECO:0000256" key="2">
    <source>
        <dbReference type="SAM" id="MobiDB-lite"/>
    </source>
</evidence>
<dbReference type="InterPro" id="IPR026741">
    <property type="entry name" value="SNO"/>
</dbReference>
<reference evidence="4 5" key="1">
    <citation type="submission" date="2016-03" db="EMBL/GenBank/DDBJ databases">
        <authorList>
            <person name="Ploux O."/>
        </authorList>
    </citation>
    <scope>NUCLEOTIDE SEQUENCE [LARGE SCALE GENOMIC DNA]</scope>
    <source>
        <strain evidence="4 5">R-45363</strain>
    </source>
</reference>
<dbReference type="SMART" id="SM00493">
    <property type="entry name" value="TOPRIM"/>
    <property type="match status" value="1"/>
</dbReference>
<dbReference type="InterPro" id="IPR041459">
    <property type="entry name" value="MPTase-PolyVal"/>
</dbReference>
<dbReference type="InterPro" id="IPR013610">
    <property type="entry name" value="ArdC_N"/>
</dbReference>
<dbReference type="PROSITE" id="PS50880">
    <property type="entry name" value="TOPRIM"/>
    <property type="match status" value="1"/>
</dbReference>
<comment type="similarity">
    <text evidence="1">Belongs to the SBNO family.</text>
</comment>
<dbReference type="CDD" id="cd02440">
    <property type="entry name" value="AdoMet_MTases"/>
    <property type="match status" value="1"/>
</dbReference>
<dbReference type="Pfam" id="PF13871">
    <property type="entry name" value="Helicase_C_4"/>
    <property type="match status" value="1"/>
</dbReference>
<sequence>MAKKPISNQGQLDFFNVFEDWLVPEPTSADKPEAAIKERLESSPNDARHLLALRLAQRLSEDGGVTSKVLTEEANRAFGGTQAGGDYLSKDAYDALEAAFNIHLLGTEDPNWNALNADEAKLKVVDLTNRIQRVPTQTRRDEEMEEFQQFSTPPALSFVANWVANVKKDDVMEEPSAGTGDLAIWSKMVGAKLILNELSPRRQALLGALFPEATIFKENAEQLDNVLPTDFKPTVVVMNPPFSSTAGRVQGQRDTTNGARHLEQSLKRLEQGGRLVAIVGNGMAADKPAFASWWKDVQAKYNVRANIGISGREYAKYGTTFDNQILVIDKNGATTQAILTGKVDSVADLPALLEGIRNDRQHIQSTPDKQASRPNTPPVSDTIQSGNGVSGISIGADGVRAESAGNGADSGTTPIDSEVRGSTEDSYVPNDGIGAGSGVPDRVIGNVGGSSGGDTGGNSSLTTSNSTASVAVEAKDDLATEFTDSVFANYAPQRLTVQGAKPHPGKLVQSAAMSAVQPPAPSYAPLLPKGLIEDGLLSIAQIEAVVYAGQAHSETLPNGSRKGFFIGDGTGVGKGREISGIILDNMLQGRKKAVWVSFNEGLIEDAKRDFAGVGGDPSKLFFQGKTKAGNAITQEEGILFTTYSTLRGGEKKQANDLGQKGGKSRAQQIIDWLGKDFDGVIAFDEAHSMGNAIAIKGKRGVKKPSQQAIAGINLQRELPNSRVTYVSATGATEISNLSYADRLGLWGEGTPFADTTAFINGVSKGGIASMELISRDMKAMGMYLARSLSYDGVSYERLEHPLSDLQEDIYNELAGAWQVVLNNVEQALELTQAGKSGPGKSAAMSQFWGAHQRFFNQIVTAMQTPAVIDHIRDQLDAGHAAVIQLVNTNEAAQERIIADATANDALLEELDFTPRQMLMDYVRNGFPVAAYEQTQDANGNTTYVPVRDSEGNQVFDREAIALRDSLLDTLHQIRVPENPLDSIINAFGSDRVAEVTGRGRRFVQTRDDEGNLKVVEEKRGKHSSRADAEAFQADKKDILIFSGAGGTGYSFHADNTAENQRKRIHYILQPGWRADAAVQGFGRTHRTNQAQEPHYVLPTTNLKAQKRFVSSIARRLDQLGALTRGQREATSQGMFTVSDNLESQYASTALNNFFRDLYRGTTSLKFHEVTKQMGLNLLDENASLNESNLPAIPQFLNRLLSLKTDMQNQVFGEFEQRLIEAVDYAKQRGLYDVGLQTMTALSIQKTRDDVAYEDKKTGAQTRYVELAVTNEVHYYKWDEVKKFVKENPKEGDLSGWFVSEFGKSKGDVFYLGDIGERLDSDGKSVRRGIVHTIKKHDYRYIDNADVISRGYDYRTVSANGVGSYQRVTLTRAIDETEAKKLWNEQIANAPKTETKTERMLVGVILPIWDRVEGAETIQRLQTDDGEQLLGRMLGPKSAKQTLKNLGLDSGLAGMSVGDLFESIKKGNKAILSNGWEISTAKVNFEDRIEIKGRSYFTDAEKRLLKDQGAFVERINWSDRVFIPTGEGGVGVFERITASKPVVDLIEKNRGKDSANSESDDLDMHVHDSSLPVGDSTDVIETSADSGDSTFSPCTQPPDQEGIFLLANRQYAKFQHGLWYLSYPTPKEAAQSEWNIPGNMIPSDRYPDQSWVLYSHGRKDAFFGEIVTPGAKVKIDEITNPTTTNVVGIAVAPTNGVIRQEGVSMEKAKKPFHEVVAEKLIAQLEQGTAPWQRPWNPDEAGGFLPYNPLTGKRYKGINTLNLLSEDRNDNRWMTYKQAGELGGQVREGEKSTGVQYWKFTDEQIKRDDNGNPVLDGEGKPVKVVVKLERPRVFFASVFNAEQIDGLPPLEKKEVTWNPIERAENILAASRADIHHNGGSRAFYRPSTDSIHLPEKGQFPTAENYYATALHELGHWTGHEDRLNRDIAHPFGSEAYAKEELRAEIASMILGEELGIGHDPGQHAAYVGSWIKALRDDPMEIFRAASDAEKIQAFVLGLEQALVQEQGQALTADQRQPHELTLSEFASQVVVEQLENHGRKWNVSLGAYSAFSDAESSADTVADVHRAAVKNALYLNSSENTQGSISATMPPLPVLIEYPDLVRDYGFQSKLVEFKDVTRGAYSGQVDQTLIAEVGGFQVGKLDYSIYNGIPAIQMVEVENDHRRLGYATVLVKQLQRQFPNTEIEWGELTEDGEKFRGSLRITEKPSEHAPEFERLNIAIAERDRLLSEANYFNALKNSTPEQIETYSNLTEPLNNLHDLIYDLENELSNQTETVRLIDTENVTTFNKSIGADNSTTITVAELTAVEYQALVDADEVYQRELVRVYGEDKAGDARYLQKHEDPVLQEAAYAFHAASDVWHSAVADARKTLAGDNTIPHVMDERTGDAKLSSGLAADISTVLQRSEEWTFDHFQDYEGDSLDAALRKEGLHTLKDVTGDLPGQFFDNAIRRLSPVFGIEPDDFSVTNAYLERKGLAQAFQTMAARLVQEQTQQVSSSAITLSKEGVELDRRNVLDLFPELNGPDGKPNGFGISKIILMPDGKVVIDSDSKKAIVADTSAQSETGVTHQDIADYYERGFIKTVVLPESTKTETAQFEGGVMRDPDVNSTERLLEDSVRNIEYAQEVIPEWRGSYVQEQGNGNVRLALDLIERGEIDKAIDALWLNVDLEHRYGGENSDEFRDVIKVVEEDWRKWQADNGVGPAITPAMKREFDDLPRDLSQLSGATFEEYQKAAEAARLDEQAVMNDPDSSDEDISAAREKRKSADLLATVNNSDFQNKVSEFEQKQAAANLSGLGGDSVRPDQQNTGNDKTFIAVPFREKEEAKALGAKWDRQHTSWFIPVGVDQSAFSKWLPSESGEVKVTSVANSQVGKPTTSDKLYLAVPYSERKAAKEAGAKWDAGAKSWYVGQNANMDKLQRWLPDSTKPQQEPAMTPREEFSSLLKDMGFVLSGNHPVMDGQRHRLETVGDKAGEKAGFYVAHLDGHPAGFAQNNRTGEAQKWKSKGYSLSDGEKAELQAQSASKLQARENEIKAKQDAVAASIRQLLAIAPPASADHQYLQSKEARPGDLRMVPTDSTMLPPDSAVMIGKTWKESKELRDSHPDKLVFTAGDLLLSAQDVSGVIRSVQSIQENGVKRFAAGGAKQDMFHVVGGNGVEALARAPAIVIGEGYATADTLSQSLSYPTIAAFDSGNLPHVAKLLRNRFPDKPIIIAGDNDLHQELTEGRNPGKEKAAAAAKAVGGVALFPIFAPGEQAYPADLDPVTPALAKNGGLSDAQKEAISNMKSFTDFNDLATKSELGWEGVERQVTNVVNKIVSNHHERIEARQQQDNVQRLELQQRQKLASRNAVAII</sequence>
<dbReference type="Gene3D" id="3.40.50.300">
    <property type="entry name" value="P-loop containing nucleotide triphosphate hydrolases"/>
    <property type="match status" value="1"/>
</dbReference>
<protein>
    <recommendedName>
        <fullName evidence="3">Toprim domain-containing protein</fullName>
    </recommendedName>
</protein>
<dbReference type="Pfam" id="PF18974">
    <property type="entry name" value="DUF5710"/>
    <property type="match status" value="2"/>
</dbReference>
<dbReference type="CDD" id="cd01029">
    <property type="entry name" value="TOPRIM_primases"/>
    <property type="match status" value="1"/>
</dbReference>
<dbReference type="Gene3D" id="3.40.50.150">
    <property type="entry name" value="Vaccinia Virus protein VP39"/>
    <property type="match status" value="1"/>
</dbReference>
<evidence type="ECO:0000259" key="3">
    <source>
        <dbReference type="PROSITE" id="PS50880"/>
    </source>
</evidence>
<dbReference type="InterPro" id="IPR026937">
    <property type="entry name" value="SBNO_Helicase_C_dom"/>
</dbReference>
<evidence type="ECO:0000313" key="4">
    <source>
        <dbReference type="EMBL" id="OAI06717.1"/>
    </source>
</evidence>